<dbReference type="AlphaFoldDB" id="A0A0A2C3U5"/>
<gene>
    <name evidence="1" type="ORF">EV03_1403</name>
</gene>
<accession>A0A0A2C3U5</accession>
<dbReference type="RefSeq" id="WP_275040733.1">
    <property type="nucleotide sequence ID" value="NZ_CP138967.1"/>
</dbReference>
<protein>
    <submittedName>
        <fullName evidence="1">Uncharacterized protein</fullName>
    </submittedName>
</protein>
<reference evidence="2" key="1">
    <citation type="journal article" date="2014" name="Sci. Data">
        <title>Genomes of diverse isolates of the marine cyanobacterium Prochlorococcus.</title>
        <authorList>
            <person name="Biller S."/>
            <person name="Berube P."/>
            <person name="Thompson J."/>
            <person name="Kelly L."/>
            <person name="Roggensack S."/>
            <person name="Awad L."/>
            <person name="Roache-Johnson K."/>
            <person name="Ding H."/>
            <person name="Giovannoni S.J."/>
            <person name="Moore L.R."/>
            <person name="Chisholm S.W."/>
        </authorList>
    </citation>
    <scope>NUCLEOTIDE SEQUENCE [LARGE SCALE GENOMIC DNA]</scope>
    <source>
        <strain evidence="2">PAC1</strain>
    </source>
</reference>
<evidence type="ECO:0000313" key="1">
    <source>
        <dbReference type="EMBL" id="KGG20202.1"/>
    </source>
</evidence>
<comment type="caution">
    <text evidence="1">The sequence shown here is derived from an EMBL/GenBank/DDBJ whole genome shotgun (WGS) entry which is preliminary data.</text>
</comment>
<dbReference type="EMBL" id="JNAX01000013">
    <property type="protein sequence ID" value="KGG20202.1"/>
    <property type="molecule type" value="Genomic_DNA"/>
</dbReference>
<name>A0A0A2C3U5_PROMR</name>
<proteinExistence type="predicted"/>
<dbReference type="Proteomes" id="UP000030392">
    <property type="component" value="Unassembled WGS sequence"/>
</dbReference>
<sequence>MSSHIPEFYESIVEASNRGELWVLDQFSNNTNQLEINFIPSVYQ</sequence>
<evidence type="ECO:0000313" key="2">
    <source>
        <dbReference type="Proteomes" id="UP000030392"/>
    </source>
</evidence>
<organism evidence="1 2">
    <name type="scientific">Prochlorococcus marinus str. PAC1</name>
    <dbReference type="NCBI Taxonomy" id="59924"/>
    <lineage>
        <taxon>Bacteria</taxon>
        <taxon>Bacillati</taxon>
        <taxon>Cyanobacteriota</taxon>
        <taxon>Cyanophyceae</taxon>
        <taxon>Synechococcales</taxon>
        <taxon>Prochlorococcaceae</taxon>
        <taxon>Prochlorococcus</taxon>
    </lineage>
</organism>